<feature type="transmembrane region" description="Helical" evidence="1">
    <location>
        <begin position="6"/>
        <end position="27"/>
    </location>
</feature>
<keyword evidence="3" id="KW-1185">Reference proteome</keyword>
<dbReference type="HOGENOM" id="CLU_914520_0_0_0"/>
<name>W0RDA9_9BACT</name>
<gene>
    <name evidence="2" type="ORF">J421_0890</name>
</gene>
<accession>W0RDA9</accession>
<proteinExistence type="predicted"/>
<evidence type="ECO:0000313" key="2">
    <source>
        <dbReference type="EMBL" id="AHG88427.1"/>
    </source>
</evidence>
<keyword evidence="1" id="KW-0472">Membrane</keyword>
<sequence>MTPAGSWLLVSLPVALVAIGLLVRVALSLVRATRAAVVVRVPVRAEQRVTFERGGALSLNLEASDLARARVGLRFSLTAADGSEVLLRPAVAPITVSSFMRARMELMRLTLPSPGAYVLRVDGADPRDGNDAIVFTRPLGASLVRHVVALIAVGALLVGSLVVSGLALLGGSRAAAPRTLEATIAEAAAVVRARTVGSGAPRFQVLETLAGAVPAHVAGAGRAEGLVLDTRAAEASGYRAMDGQEVIVLLAPVPPATADAPASVRVGEPLALLPIVDGRVVFLPNDPVGRRSLTLEELRRLSAR</sequence>
<dbReference type="STRING" id="861299.J421_0890"/>
<dbReference type="EMBL" id="CP007128">
    <property type="protein sequence ID" value="AHG88427.1"/>
    <property type="molecule type" value="Genomic_DNA"/>
</dbReference>
<evidence type="ECO:0000256" key="1">
    <source>
        <dbReference type="SAM" id="Phobius"/>
    </source>
</evidence>
<dbReference type="InParanoid" id="W0RDA9"/>
<organism evidence="2 3">
    <name type="scientific">Gemmatirosa kalamazoonensis</name>
    <dbReference type="NCBI Taxonomy" id="861299"/>
    <lineage>
        <taxon>Bacteria</taxon>
        <taxon>Pseudomonadati</taxon>
        <taxon>Gemmatimonadota</taxon>
        <taxon>Gemmatimonadia</taxon>
        <taxon>Gemmatimonadales</taxon>
        <taxon>Gemmatimonadaceae</taxon>
        <taxon>Gemmatirosa</taxon>
    </lineage>
</organism>
<dbReference type="KEGG" id="gba:J421_0890"/>
<dbReference type="AlphaFoldDB" id="W0RDA9"/>
<dbReference type="RefSeq" id="WP_025409965.1">
    <property type="nucleotide sequence ID" value="NZ_CP007128.1"/>
</dbReference>
<feature type="transmembrane region" description="Helical" evidence="1">
    <location>
        <begin position="147"/>
        <end position="169"/>
    </location>
</feature>
<dbReference type="Proteomes" id="UP000019151">
    <property type="component" value="Chromosome"/>
</dbReference>
<protein>
    <submittedName>
        <fullName evidence="2">Uncharacterized protein</fullName>
    </submittedName>
</protein>
<keyword evidence="1" id="KW-0812">Transmembrane</keyword>
<reference evidence="2 3" key="1">
    <citation type="journal article" date="2014" name="Genome Announc.">
        <title>Genome Sequence and Methylome of Soil Bacterium Gemmatirosa kalamazoonensis KBS708T, a Member of the Rarely Cultivated Gemmatimonadetes Phylum.</title>
        <authorList>
            <person name="Debruyn J.M."/>
            <person name="Radosevich M."/>
            <person name="Wommack K.E."/>
            <person name="Polson S.W."/>
            <person name="Hauser L.J."/>
            <person name="Fawaz M.N."/>
            <person name="Korlach J."/>
            <person name="Tsai Y.C."/>
        </authorList>
    </citation>
    <scope>NUCLEOTIDE SEQUENCE [LARGE SCALE GENOMIC DNA]</scope>
    <source>
        <strain evidence="2 3">KBS708</strain>
    </source>
</reference>
<evidence type="ECO:0000313" key="3">
    <source>
        <dbReference type="Proteomes" id="UP000019151"/>
    </source>
</evidence>
<dbReference type="eggNOG" id="ENOG502ZK9H">
    <property type="taxonomic scope" value="Bacteria"/>
</dbReference>
<keyword evidence="1" id="KW-1133">Transmembrane helix</keyword>